<accession>K2BVK0</accession>
<organism evidence="1">
    <name type="scientific">uncultured bacterium</name>
    <name type="common">gcode 4</name>
    <dbReference type="NCBI Taxonomy" id="1234023"/>
    <lineage>
        <taxon>Bacteria</taxon>
        <taxon>environmental samples</taxon>
    </lineage>
</organism>
<name>K2BVK0_9BACT</name>
<gene>
    <name evidence="1" type="ORF">ACD_49C00056G0009</name>
</gene>
<dbReference type="AlphaFoldDB" id="K2BVK0"/>
<proteinExistence type="predicted"/>
<protein>
    <submittedName>
        <fullName evidence="1">Uncharacterized protein</fullName>
    </submittedName>
</protein>
<sequence length="556" mass="67660">MGWYEWGYGWWCDGCHCYWWWHDGCYVYPKSKNSDSVEIVNTHDITEEDIQKWASEEFCKNEAELLGSKTVSRIINLVERKNWEQSPTEPESYVCDEIYNRFIKLSPISKKERDYLLSFFENEKTKSTAQEIVSKLNIQHWPENKIFIRHYLENLTWENDVSKALKSILYTLKNYPFVVDFDFEKLAYFKDTKIEWQKYFTYSQNDEIWLMVTVDNKIFCLDADFENLTLINDYWLIFGSVKWKKIEWVFDTDIMTDSPLKYKNTWVFCQFNWTGFDLIYGKHWIKQVNKLSSSSTGFLISLWDNEEQWVLKVSEIWECGEKVDENWKKEFKVEKILEPKFNSIQIENEFIFGFTNSWNVDLKALEIYNLKWEKSPVEIEYKYWKSPDIEFFNKWENLALTGKDWRNIYRVYKNNETSNLIPIIGLQWLKQNAQSIQYISEALSWEFPAHLEYLNWKNVVAIIKSDSCKELIKLKDNNKLWVEYNKVTWLLSIGYHNSFPKYVWFYKDWRLYPPKKWYKFSKNSYKKWIFWKWVDIKSFDQIKDFIKPVVNYPVVL</sequence>
<reference evidence="1" key="1">
    <citation type="journal article" date="2012" name="Science">
        <title>Fermentation, hydrogen, and sulfur metabolism in multiple uncultivated bacterial phyla.</title>
        <authorList>
            <person name="Wrighton K.C."/>
            <person name="Thomas B.C."/>
            <person name="Sharon I."/>
            <person name="Miller C.S."/>
            <person name="Castelle C.J."/>
            <person name="VerBerkmoes N.C."/>
            <person name="Wilkins M.J."/>
            <person name="Hettich R.L."/>
            <person name="Lipton M.S."/>
            <person name="Williams K.H."/>
            <person name="Long P.E."/>
            <person name="Banfield J.F."/>
        </authorList>
    </citation>
    <scope>NUCLEOTIDE SEQUENCE [LARGE SCALE GENOMIC DNA]</scope>
</reference>
<comment type="caution">
    <text evidence="1">The sequence shown here is derived from an EMBL/GenBank/DDBJ whole genome shotgun (WGS) entry which is preliminary data.</text>
</comment>
<evidence type="ECO:0000313" key="1">
    <source>
        <dbReference type="EMBL" id="EKD66254.1"/>
    </source>
</evidence>
<dbReference type="EMBL" id="AMFJ01021642">
    <property type="protein sequence ID" value="EKD66254.1"/>
    <property type="molecule type" value="Genomic_DNA"/>
</dbReference>